<feature type="region of interest" description="Disordered" evidence="1">
    <location>
        <begin position="273"/>
        <end position="301"/>
    </location>
</feature>
<feature type="compositionally biased region" description="Basic and acidic residues" evidence="1">
    <location>
        <begin position="19"/>
        <end position="37"/>
    </location>
</feature>
<dbReference type="Proteomes" id="UP000827892">
    <property type="component" value="Chromosome X"/>
</dbReference>
<proteinExistence type="predicted"/>
<feature type="region of interest" description="Disordered" evidence="1">
    <location>
        <begin position="1"/>
        <end position="44"/>
    </location>
</feature>
<gene>
    <name evidence="2" type="ORF">L3Y34_010565</name>
</gene>
<accession>A0AAE8ZTZ6</accession>
<feature type="compositionally biased region" description="Basic and acidic residues" evidence="1">
    <location>
        <begin position="161"/>
        <end position="170"/>
    </location>
</feature>
<reference evidence="2 3" key="1">
    <citation type="submission" date="2022-05" db="EMBL/GenBank/DDBJ databases">
        <title>Chromosome-level reference genomes for two strains of Caenorhabditis briggsae: an improved platform for comparative genomics.</title>
        <authorList>
            <person name="Stevens L."/>
            <person name="Andersen E.C."/>
        </authorList>
    </citation>
    <scope>NUCLEOTIDE SEQUENCE [LARGE SCALE GENOMIC DNA]</scope>
    <source>
        <strain evidence="2">QX1410_ONT</strain>
        <tissue evidence="2">Whole-organism</tissue>
    </source>
</reference>
<sequence length="301" mass="35995">MLLGEHHCTPSRHASIQKELVRQHESVVEDQKKESDNLKNQNAWRTQMKNFNEDKDRNEKELKEALLKFQEKNIEQVREIEDFKKAKQMFENEIKQLKEEKKTFELEREAEKKKHMDSYDRMNEEWQTKTTGLEEKQRKKLEEITSEYQSVLEEQKEENEDIKKERDELKKNKVRLEAAKKKMEEEKRILEVTEMDQENEKQQLEMGRDAEKRKKKDLLDDHSKKLDDLVREHQSVLEDQEKKKEEKEEVGDGIGEVVCRACRIRCATSPIPIPPISQDLKKKKTRKRNIPIVTANDANEI</sequence>
<protein>
    <submittedName>
        <fullName evidence="2">Uncharacterized protein</fullName>
    </submittedName>
</protein>
<organism evidence="2 3">
    <name type="scientific">Caenorhabditis briggsae</name>
    <dbReference type="NCBI Taxonomy" id="6238"/>
    <lineage>
        <taxon>Eukaryota</taxon>
        <taxon>Metazoa</taxon>
        <taxon>Ecdysozoa</taxon>
        <taxon>Nematoda</taxon>
        <taxon>Chromadorea</taxon>
        <taxon>Rhabditida</taxon>
        <taxon>Rhabditina</taxon>
        <taxon>Rhabditomorpha</taxon>
        <taxon>Rhabditoidea</taxon>
        <taxon>Rhabditidae</taxon>
        <taxon>Peloderinae</taxon>
        <taxon>Caenorhabditis</taxon>
    </lineage>
</organism>
<evidence type="ECO:0000313" key="3">
    <source>
        <dbReference type="Proteomes" id="UP000827892"/>
    </source>
</evidence>
<feature type="compositionally biased region" description="Basic and acidic residues" evidence="1">
    <location>
        <begin position="198"/>
        <end position="247"/>
    </location>
</feature>
<name>A0AAE8ZTZ6_CAEBR</name>
<feature type="region of interest" description="Disordered" evidence="1">
    <location>
        <begin position="192"/>
        <end position="250"/>
    </location>
</feature>
<feature type="region of interest" description="Disordered" evidence="1">
    <location>
        <begin position="106"/>
        <end position="138"/>
    </location>
</feature>
<evidence type="ECO:0000313" key="2">
    <source>
        <dbReference type="EMBL" id="ULT80075.1"/>
    </source>
</evidence>
<evidence type="ECO:0000256" key="1">
    <source>
        <dbReference type="SAM" id="MobiDB-lite"/>
    </source>
</evidence>
<feature type="region of interest" description="Disordered" evidence="1">
    <location>
        <begin position="150"/>
        <end position="170"/>
    </location>
</feature>
<dbReference type="AlphaFoldDB" id="A0AAE8ZTZ6"/>
<dbReference type="EMBL" id="CP090896">
    <property type="protein sequence ID" value="ULT80075.1"/>
    <property type="molecule type" value="Genomic_DNA"/>
</dbReference>